<dbReference type="AlphaFoldDB" id="A0A9D7SBP4"/>
<proteinExistence type="predicted"/>
<comment type="caution">
    <text evidence="1">The sequence shown here is derived from an EMBL/GenBank/DDBJ whole genome shotgun (WGS) entry which is preliminary data.</text>
</comment>
<dbReference type="CDD" id="cd07040">
    <property type="entry name" value="HP"/>
    <property type="match status" value="1"/>
</dbReference>
<dbReference type="InterPro" id="IPR013078">
    <property type="entry name" value="His_Pase_superF_clade-1"/>
</dbReference>
<dbReference type="Gene3D" id="3.40.50.1240">
    <property type="entry name" value="Phosphoglycerate mutase-like"/>
    <property type="match status" value="1"/>
</dbReference>
<dbReference type="SUPFAM" id="SSF53254">
    <property type="entry name" value="Phosphoglycerate mutase-like"/>
    <property type="match status" value="1"/>
</dbReference>
<dbReference type="PANTHER" id="PTHR47623">
    <property type="entry name" value="OS09G0287300 PROTEIN"/>
    <property type="match status" value="1"/>
</dbReference>
<evidence type="ECO:0000313" key="1">
    <source>
        <dbReference type="EMBL" id="MBK9719448.1"/>
    </source>
</evidence>
<sequence length="164" mass="18800">MKRQIFIIRHAKSSWNHAGLKDFERPLNDRGLKDAPIMAKVFKGLIKDQVKLISSPANRAITTAEVFAAALQQKPEDIRKEEILYYGDETDYLDCLTSVDNNNLSVAIFGHNPKVEHFAARVSNPYLGEVPTCAIMAFEYDGLLWNELSWNKLIYLNHYFPKEL</sequence>
<dbReference type="PANTHER" id="PTHR47623:SF1">
    <property type="entry name" value="OS09G0287300 PROTEIN"/>
    <property type="match status" value="1"/>
</dbReference>
<name>A0A9D7SBP4_9BACT</name>
<organism evidence="1 2">
    <name type="scientific">Candidatus Defluviibacterium haderslevense</name>
    <dbReference type="NCBI Taxonomy" id="2981993"/>
    <lineage>
        <taxon>Bacteria</taxon>
        <taxon>Pseudomonadati</taxon>
        <taxon>Bacteroidota</taxon>
        <taxon>Saprospiria</taxon>
        <taxon>Saprospirales</taxon>
        <taxon>Saprospiraceae</taxon>
        <taxon>Candidatus Defluviibacterium</taxon>
    </lineage>
</organism>
<accession>A0A9D7SBP4</accession>
<dbReference type="InterPro" id="IPR029033">
    <property type="entry name" value="His_PPase_superfam"/>
</dbReference>
<gene>
    <name evidence="1" type="ORF">IPO85_18420</name>
</gene>
<evidence type="ECO:0000313" key="2">
    <source>
        <dbReference type="Proteomes" id="UP000808349"/>
    </source>
</evidence>
<dbReference type="Proteomes" id="UP000808349">
    <property type="component" value="Unassembled WGS sequence"/>
</dbReference>
<dbReference type="Pfam" id="PF00300">
    <property type="entry name" value="His_Phos_1"/>
    <property type="match status" value="1"/>
</dbReference>
<protein>
    <submittedName>
        <fullName evidence="1">Histidine phosphatase family protein</fullName>
    </submittedName>
</protein>
<dbReference type="EMBL" id="JADKFW010000021">
    <property type="protein sequence ID" value="MBK9719448.1"/>
    <property type="molecule type" value="Genomic_DNA"/>
</dbReference>
<reference evidence="1 2" key="1">
    <citation type="submission" date="2020-10" db="EMBL/GenBank/DDBJ databases">
        <title>Connecting structure to function with the recovery of over 1000 high-quality activated sludge metagenome-assembled genomes encoding full-length rRNA genes using long-read sequencing.</title>
        <authorList>
            <person name="Singleton C.M."/>
            <person name="Petriglieri F."/>
            <person name="Kristensen J.M."/>
            <person name="Kirkegaard R.H."/>
            <person name="Michaelsen T.Y."/>
            <person name="Andersen M.H."/>
            <person name="Karst S.M."/>
            <person name="Dueholm M.S."/>
            <person name="Nielsen P.H."/>
            <person name="Albertsen M."/>
        </authorList>
    </citation>
    <scope>NUCLEOTIDE SEQUENCE [LARGE SCALE GENOMIC DNA]</scope>
    <source>
        <strain evidence="1">Ribe_18-Q3-R11-54_BAT3C.373</strain>
    </source>
</reference>